<dbReference type="SUPFAM" id="SSF51126">
    <property type="entry name" value="Pectin lyase-like"/>
    <property type="match status" value="1"/>
</dbReference>
<protein>
    <submittedName>
        <fullName evidence="2">Putative tail fiber-like protein</fullName>
    </submittedName>
</protein>
<dbReference type="InterPro" id="IPR011050">
    <property type="entry name" value="Pectin_lyase_fold/virulence"/>
</dbReference>
<evidence type="ECO:0000313" key="2">
    <source>
        <dbReference type="EMBL" id="AAQ95758.1"/>
    </source>
</evidence>
<proteinExistence type="predicted"/>
<dbReference type="AlphaFoldDB" id="Q6TP17"/>
<evidence type="ECO:0000259" key="1">
    <source>
        <dbReference type="Pfam" id="PF12571"/>
    </source>
</evidence>
<reference evidence="2" key="1">
    <citation type="submission" date="2003-09" db="EMBL/GenBank/DDBJ databases">
        <title>Identification and characterization of novel virulence genes and their locations on the physical map of Aeromonas hydrophila PPD134/91.</title>
        <authorList>
            <person name="Yu H.B."/>
            <person name="Lau Y.L."/>
            <person name="Zhang Y.L."/>
            <person name="Tomas J.M."/>
            <person name="Leung K.Y."/>
        </authorList>
    </citation>
    <scope>NUCLEOTIDE SEQUENCE</scope>
    <source>
        <strain evidence="2">PPD134/91</strain>
    </source>
</reference>
<name>Q6TP17_AERHY</name>
<organism evidence="2">
    <name type="scientific">Aeromonas hydrophila</name>
    <dbReference type="NCBI Taxonomy" id="644"/>
    <lineage>
        <taxon>Bacteria</taxon>
        <taxon>Pseudomonadati</taxon>
        <taxon>Pseudomonadota</taxon>
        <taxon>Gammaproteobacteria</taxon>
        <taxon>Aeromonadales</taxon>
        <taxon>Aeromonadaceae</taxon>
        <taxon>Aeromonas</taxon>
    </lineage>
</organism>
<sequence>MDTTVGDFSFNAMYLRNKQNGVIGMIVYKGRETKLKTDQTTGQTGNSLVKSMLMGYDQAAEATLTNVDAGTWQIDYAARLRGQDEDLRQLASQLYGHHTFIGDGFKVVQQDGGHQVTQGVAIVGGLRIELKQPEVIYPGTKPIGVWVDVHRSGSLLSEHQNHFTIITSAADLTDHVDGNGYQHYVAKLGNIAMDGTVVDNRVKLSSEYDFNYIFDFIKKLQSDSGAGLVGGLPVYVSAEKYAGGASTPSTNNHAAITAPIGDAINNGNDVYWPAVYEVQGNIPNFHQVNHIGPGGIKPGNDTFRVHPLEWQSNTLYCSPTGSNSNDGLTAEKPLGTVQKCMDLIDKWSGQDAIQHGYWKFKLLPGTFTEGGTFTGFLPVHNAVVFEGSLNAGVPHVIIDGTTSLLTAGMYFVNGPSIITVDSVAANNFRHLPVSSGFVFYGNRISEAYTINSAAKITSGRE</sequence>
<dbReference type="Pfam" id="PF12571">
    <property type="entry name" value="Phage_tail_fib"/>
    <property type="match status" value="1"/>
</dbReference>
<dbReference type="InterPro" id="IPR022225">
    <property type="entry name" value="Phage_tail_fibre_N"/>
</dbReference>
<feature type="domain" description="Phage tail fibre protein N-terminal" evidence="1">
    <location>
        <begin position="1"/>
        <end position="84"/>
    </location>
</feature>
<accession>Q6TP17</accession>
<dbReference type="EMBL" id="AY391272">
    <property type="protein sequence ID" value="AAQ95758.1"/>
    <property type="molecule type" value="Genomic_DNA"/>
</dbReference>